<keyword evidence="2" id="KW-0805">Transcription regulation</keyword>
<name>A0A5M9HB36_9SPHI</name>
<dbReference type="Gene3D" id="1.10.1740.10">
    <property type="match status" value="1"/>
</dbReference>
<feature type="domain" description="RNA polymerase sigma-70 region 2" evidence="5">
    <location>
        <begin position="21"/>
        <end position="85"/>
    </location>
</feature>
<dbReference type="InterPro" id="IPR014284">
    <property type="entry name" value="RNA_pol_sigma-70_dom"/>
</dbReference>
<dbReference type="RefSeq" id="WP_141815944.1">
    <property type="nucleotide sequence ID" value="NZ_VFPL01000001.1"/>
</dbReference>
<dbReference type="InterPro" id="IPR013324">
    <property type="entry name" value="RNA_pol_sigma_r3/r4-like"/>
</dbReference>
<dbReference type="SUPFAM" id="SSF88946">
    <property type="entry name" value="Sigma2 domain of RNA polymerase sigma factors"/>
    <property type="match status" value="1"/>
</dbReference>
<dbReference type="SUPFAM" id="SSF88659">
    <property type="entry name" value="Sigma3 and sigma4 domains of RNA polymerase sigma factors"/>
    <property type="match status" value="1"/>
</dbReference>
<dbReference type="CDD" id="cd06171">
    <property type="entry name" value="Sigma70_r4"/>
    <property type="match status" value="1"/>
</dbReference>
<evidence type="ECO:0000256" key="2">
    <source>
        <dbReference type="ARBA" id="ARBA00023015"/>
    </source>
</evidence>
<dbReference type="InterPro" id="IPR039425">
    <property type="entry name" value="RNA_pol_sigma-70-like"/>
</dbReference>
<dbReference type="EMBL" id="VWNE01000009">
    <property type="protein sequence ID" value="KAA8484173.1"/>
    <property type="molecule type" value="Genomic_DNA"/>
</dbReference>
<reference evidence="7 8" key="1">
    <citation type="submission" date="2019-09" db="EMBL/GenBank/DDBJ databases">
        <title>Pararcticibacter amylolyticus gen. nov., sp. nov., isolated from a rottenly hemp rope, and reclassification of Pedobacter tournemirensis as Pararcticibacter tournemirensis comb. nov.</title>
        <authorList>
            <person name="Cai Y."/>
        </authorList>
    </citation>
    <scope>NUCLEOTIDE SEQUENCE [LARGE SCALE GENOMIC DNA]</scope>
    <source>
        <strain evidence="7 8">TF5-37.2-LB10</strain>
    </source>
</reference>
<dbReference type="PANTHER" id="PTHR43133:SF51">
    <property type="entry name" value="RNA POLYMERASE SIGMA FACTOR"/>
    <property type="match status" value="1"/>
</dbReference>
<dbReference type="InterPro" id="IPR013249">
    <property type="entry name" value="RNA_pol_sigma70_r4_t2"/>
</dbReference>
<evidence type="ECO:0000256" key="4">
    <source>
        <dbReference type="ARBA" id="ARBA00023163"/>
    </source>
</evidence>
<sequence length="194" mass="22318">MSDTELINEILRGNISCYKEIIEKYQPGVFRICMGFVHQKEDADDLSQEIFTNAFLGLSRFKGQAELSTWLYRIAVNACLNFKRKYVKDQVLLRSGTMEDMEEQIGSAFCNSESAADKLLMDKECADQVHRAMKNLPDKQRVAFILSKYEDLSQKQIAEVMGISVGAVEQLLQRAKKHLQKQLLLYYQTNYLKA</sequence>
<dbReference type="GO" id="GO:0006352">
    <property type="term" value="P:DNA-templated transcription initiation"/>
    <property type="evidence" value="ECO:0007669"/>
    <property type="project" value="InterPro"/>
</dbReference>
<evidence type="ECO:0000256" key="1">
    <source>
        <dbReference type="ARBA" id="ARBA00010641"/>
    </source>
</evidence>
<dbReference type="InterPro" id="IPR007627">
    <property type="entry name" value="RNA_pol_sigma70_r2"/>
</dbReference>
<evidence type="ECO:0000259" key="5">
    <source>
        <dbReference type="Pfam" id="PF04542"/>
    </source>
</evidence>
<keyword evidence="8" id="KW-1185">Reference proteome</keyword>
<organism evidence="7 8">
    <name type="scientific">Arcticibacter tournemirensis</name>
    <dbReference type="NCBI Taxonomy" id="699437"/>
    <lineage>
        <taxon>Bacteria</taxon>
        <taxon>Pseudomonadati</taxon>
        <taxon>Bacteroidota</taxon>
        <taxon>Sphingobacteriia</taxon>
        <taxon>Sphingobacteriales</taxon>
        <taxon>Sphingobacteriaceae</taxon>
        <taxon>Arcticibacter</taxon>
    </lineage>
</organism>
<dbReference type="InterPro" id="IPR036388">
    <property type="entry name" value="WH-like_DNA-bd_sf"/>
</dbReference>
<evidence type="ECO:0000259" key="6">
    <source>
        <dbReference type="Pfam" id="PF08281"/>
    </source>
</evidence>
<keyword evidence="3" id="KW-0731">Sigma factor</keyword>
<dbReference type="InterPro" id="IPR013325">
    <property type="entry name" value="RNA_pol_sigma_r2"/>
</dbReference>
<dbReference type="OrthoDB" id="9780326at2"/>
<comment type="caution">
    <text evidence="7">The sequence shown here is derived from an EMBL/GenBank/DDBJ whole genome shotgun (WGS) entry which is preliminary data.</text>
</comment>
<proteinExistence type="inferred from homology"/>
<evidence type="ECO:0000313" key="7">
    <source>
        <dbReference type="EMBL" id="KAA8484173.1"/>
    </source>
</evidence>
<dbReference type="GO" id="GO:0003677">
    <property type="term" value="F:DNA binding"/>
    <property type="evidence" value="ECO:0007669"/>
    <property type="project" value="InterPro"/>
</dbReference>
<dbReference type="Pfam" id="PF04542">
    <property type="entry name" value="Sigma70_r2"/>
    <property type="match status" value="1"/>
</dbReference>
<keyword evidence="4" id="KW-0804">Transcription</keyword>
<dbReference type="PANTHER" id="PTHR43133">
    <property type="entry name" value="RNA POLYMERASE ECF-TYPE SIGMA FACTO"/>
    <property type="match status" value="1"/>
</dbReference>
<dbReference type="Proteomes" id="UP000322918">
    <property type="component" value="Unassembled WGS sequence"/>
</dbReference>
<dbReference type="NCBIfam" id="TIGR02937">
    <property type="entry name" value="sigma70-ECF"/>
    <property type="match status" value="1"/>
</dbReference>
<gene>
    <name evidence="7" type="ORF">F1649_07490</name>
</gene>
<protein>
    <submittedName>
        <fullName evidence="7">RNA polymerase sigma factor</fullName>
    </submittedName>
</protein>
<evidence type="ECO:0000313" key="8">
    <source>
        <dbReference type="Proteomes" id="UP000322918"/>
    </source>
</evidence>
<dbReference type="AlphaFoldDB" id="A0A5M9HB36"/>
<dbReference type="Gene3D" id="1.10.10.10">
    <property type="entry name" value="Winged helix-like DNA-binding domain superfamily/Winged helix DNA-binding domain"/>
    <property type="match status" value="1"/>
</dbReference>
<comment type="similarity">
    <text evidence="1">Belongs to the sigma-70 factor family. ECF subfamily.</text>
</comment>
<evidence type="ECO:0000256" key="3">
    <source>
        <dbReference type="ARBA" id="ARBA00023082"/>
    </source>
</evidence>
<dbReference type="Pfam" id="PF08281">
    <property type="entry name" value="Sigma70_r4_2"/>
    <property type="match status" value="1"/>
</dbReference>
<accession>A0A5M9HB36</accession>
<dbReference type="GO" id="GO:0016987">
    <property type="term" value="F:sigma factor activity"/>
    <property type="evidence" value="ECO:0007669"/>
    <property type="project" value="UniProtKB-KW"/>
</dbReference>
<feature type="domain" description="RNA polymerase sigma factor 70 region 4 type 2" evidence="6">
    <location>
        <begin position="127"/>
        <end position="179"/>
    </location>
</feature>